<feature type="transmembrane region" description="Helical" evidence="7">
    <location>
        <begin position="20"/>
        <end position="44"/>
    </location>
</feature>
<name>A0ABX0A2G8_9BACI</name>
<dbReference type="InterPro" id="IPR027417">
    <property type="entry name" value="P-loop_NTPase"/>
</dbReference>
<feature type="transmembrane region" description="Helical" evidence="7">
    <location>
        <begin position="136"/>
        <end position="156"/>
    </location>
</feature>
<dbReference type="SUPFAM" id="SSF52540">
    <property type="entry name" value="P-loop containing nucleoside triphosphate hydrolases"/>
    <property type="match status" value="1"/>
</dbReference>
<evidence type="ECO:0000256" key="4">
    <source>
        <dbReference type="ARBA" id="ARBA00022840"/>
    </source>
</evidence>
<proteinExistence type="predicted"/>
<sequence>MRYFSRYIRPYIKQYKWLMFFTIFLGVLTFLTAGALQFTSGYLITRAAEMPWNILLLYIPIVGVRAFGIARPVVRYLERLFGHNTVLKILSEMRVKLYDVLEPQALFIRSRFQTGDLVGTLADDIEHLQDTYIRTIFPTVVALFLMFFSCSLLAIFDWRFALWIFICLTIIVIVYPLFSLYFLKKRQVEIKQKRNKLYQIFGDAVMGASDWIISGRKKEFVNQFMKISRENNLLEKKLTNWTHARTFQLQVIAGLILIFVGIWAGFEAAKGDILPAYIAAFTLVTIPILEGMIPTSDALEKIPVYEESLNRIATIENYLPQKQNDEKIGELPKNPELVLEHVTYYYEGSKLAALKNINLSISQGEKIAILGKSGAGKSTLIEMLVGALTPTIGKVTLGNQSPEKYGEQIFDLVSILNQKPYLFSTTVENNIRLGKPDATDAEIREVIQKVKLDKYIYSLPKGLQTQMQESGERFSGGERQRIALARILLKNTPIVILDEPTVGLDPITERDLLNTMFESLAGKTIILITHHLVLLEKMDKIIFLENGEIIMEGTHDELMQLNERYRKLYNMDSGIIEKELIHLGK</sequence>
<dbReference type="InterPro" id="IPR014223">
    <property type="entry name" value="ABC_CydC/D"/>
</dbReference>
<keyword evidence="2 7" id="KW-0812">Transmembrane</keyword>
<protein>
    <submittedName>
        <fullName evidence="10">Thiol reductant ABC exporter subunit CydC</fullName>
    </submittedName>
</protein>
<reference evidence="10 11" key="1">
    <citation type="submission" date="2020-01" db="EMBL/GenBank/DDBJ databases">
        <title>A novel Bacillus sp. from Pasinler.</title>
        <authorList>
            <person name="Adiguzel A."/>
            <person name="Ay H."/>
            <person name="Baltaci M.O."/>
        </authorList>
    </citation>
    <scope>NUCLEOTIDE SEQUENCE [LARGE SCALE GENOMIC DNA]</scope>
    <source>
        <strain evidence="10 11">P1</strain>
    </source>
</reference>
<dbReference type="SUPFAM" id="SSF90123">
    <property type="entry name" value="ABC transporter transmembrane region"/>
    <property type="match status" value="1"/>
</dbReference>
<keyword evidence="6 7" id="KW-0472">Membrane</keyword>
<evidence type="ECO:0000256" key="6">
    <source>
        <dbReference type="ARBA" id="ARBA00023136"/>
    </source>
</evidence>
<comment type="subcellular location">
    <subcellularLocation>
        <location evidence="1">Cell membrane</location>
        <topology evidence="1">Multi-pass membrane protein</topology>
    </subcellularLocation>
</comment>
<dbReference type="InterPro" id="IPR036640">
    <property type="entry name" value="ABC1_TM_sf"/>
</dbReference>
<organism evidence="10 11">
    <name type="scientific">Pallidibacillus pasinlerensis</name>
    <dbReference type="NCBI Taxonomy" id="2703818"/>
    <lineage>
        <taxon>Bacteria</taxon>
        <taxon>Bacillati</taxon>
        <taxon>Bacillota</taxon>
        <taxon>Bacilli</taxon>
        <taxon>Bacillales</taxon>
        <taxon>Bacillaceae</taxon>
        <taxon>Pallidibacillus</taxon>
    </lineage>
</organism>
<dbReference type="NCBIfam" id="TIGR02868">
    <property type="entry name" value="CydC"/>
    <property type="match status" value="1"/>
</dbReference>
<dbReference type="PROSITE" id="PS50929">
    <property type="entry name" value="ABC_TM1F"/>
    <property type="match status" value="1"/>
</dbReference>
<evidence type="ECO:0000256" key="1">
    <source>
        <dbReference type="ARBA" id="ARBA00004651"/>
    </source>
</evidence>
<keyword evidence="5 7" id="KW-1133">Transmembrane helix</keyword>
<gene>
    <name evidence="10" type="primary">cydC</name>
    <name evidence="10" type="ORF">GW534_07655</name>
</gene>
<comment type="caution">
    <text evidence="10">The sequence shown here is derived from an EMBL/GenBank/DDBJ whole genome shotgun (WGS) entry which is preliminary data.</text>
</comment>
<dbReference type="PANTHER" id="PTHR24221">
    <property type="entry name" value="ATP-BINDING CASSETTE SUB-FAMILY B"/>
    <property type="match status" value="1"/>
</dbReference>
<dbReference type="InterPro" id="IPR003439">
    <property type="entry name" value="ABC_transporter-like_ATP-bd"/>
</dbReference>
<keyword evidence="4" id="KW-0067">ATP-binding</keyword>
<feature type="domain" description="ABC transmembrane type-1" evidence="9">
    <location>
        <begin position="17"/>
        <end position="283"/>
    </location>
</feature>
<dbReference type="EMBL" id="JAACYS010000028">
    <property type="protein sequence ID" value="NCU17630.1"/>
    <property type="molecule type" value="Genomic_DNA"/>
</dbReference>
<evidence type="ECO:0000259" key="8">
    <source>
        <dbReference type="PROSITE" id="PS50893"/>
    </source>
</evidence>
<dbReference type="CDD" id="cd03247">
    <property type="entry name" value="ABCC_cytochrome_bd"/>
    <property type="match status" value="1"/>
</dbReference>
<feature type="transmembrane region" description="Helical" evidence="7">
    <location>
        <begin position="50"/>
        <end position="70"/>
    </location>
</feature>
<dbReference type="InterPro" id="IPR011527">
    <property type="entry name" value="ABC1_TM_dom"/>
</dbReference>
<dbReference type="PROSITE" id="PS50893">
    <property type="entry name" value="ABC_TRANSPORTER_2"/>
    <property type="match status" value="1"/>
</dbReference>
<evidence type="ECO:0000256" key="5">
    <source>
        <dbReference type="ARBA" id="ARBA00022989"/>
    </source>
</evidence>
<dbReference type="Proteomes" id="UP000743899">
    <property type="component" value="Unassembled WGS sequence"/>
</dbReference>
<dbReference type="Gene3D" id="1.20.1560.10">
    <property type="entry name" value="ABC transporter type 1, transmembrane domain"/>
    <property type="match status" value="1"/>
</dbReference>
<dbReference type="RefSeq" id="WP_161920458.1">
    <property type="nucleotide sequence ID" value="NZ_JAACYS010000028.1"/>
</dbReference>
<feature type="transmembrane region" description="Helical" evidence="7">
    <location>
        <begin position="246"/>
        <end position="266"/>
    </location>
</feature>
<evidence type="ECO:0000259" key="9">
    <source>
        <dbReference type="PROSITE" id="PS50929"/>
    </source>
</evidence>
<keyword evidence="11" id="KW-1185">Reference proteome</keyword>
<evidence type="ECO:0000313" key="11">
    <source>
        <dbReference type="Proteomes" id="UP000743899"/>
    </source>
</evidence>
<dbReference type="SMART" id="SM00382">
    <property type="entry name" value="AAA"/>
    <property type="match status" value="1"/>
</dbReference>
<keyword evidence="3" id="KW-0547">Nucleotide-binding</keyword>
<dbReference type="Pfam" id="PF00005">
    <property type="entry name" value="ABC_tran"/>
    <property type="match status" value="1"/>
</dbReference>
<evidence type="ECO:0000256" key="2">
    <source>
        <dbReference type="ARBA" id="ARBA00022692"/>
    </source>
</evidence>
<dbReference type="InterPro" id="IPR003593">
    <property type="entry name" value="AAA+_ATPase"/>
</dbReference>
<accession>A0ABX0A2G8</accession>
<dbReference type="InterPro" id="IPR039421">
    <property type="entry name" value="Type_1_exporter"/>
</dbReference>
<evidence type="ECO:0000313" key="10">
    <source>
        <dbReference type="EMBL" id="NCU17630.1"/>
    </source>
</evidence>
<evidence type="ECO:0000256" key="3">
    <source>
        <dbReference type="ARBA" id="ARBA00022741"/>
    </source>
</evidence>
<feature type="domain" description="ABC transporter" evidence="8">
    <location>
        <begin position="337"/>
        <end position="571"/>
    </location>
</feature>
<dbReference type="Pfam" id="PF00664">
    <property type="entry name" value="ABC_membrane"/>
    <property type="match status" value="1"/>
</dbReference>
<dbReference type="InterPro" id="IPR017871">
    <property type="entry name" value="ABC_transporter-like_CS"/>
</dbReference>
<feature type="transmembrane region" description="Helical" evidence="7">
    <location>
        <begin position="162"/>
        <end position="183"/>
    </location>
</feature>
<evidence type="ECO:0000256" key="7">
    <source>
        <dbReference type="SAM" id="Phobius"/>
    </source>
</evidence>
<dbReference type="PANTHER" id="PTHR24221:SF653">
    <property type="entry name" value="TRANSPORT ATP-BINDING PROTEIN CYDC"/>
    <property type="match status" value="1"/>
</dbReference>
<dbReference type="PROSITE" id="PS00211">
    <property type="entry name" value="ABC_TRANSPORTER_1"/>
    <property type="match status" value="1"/>
</dbReference>
<dbReference type="Gene3D" id="3.40.50.300">
    <property type="entry name" value="P-loop containing nucleotide triphosphate hydrolases"/>
    <property type="match status" value="1"/>
</dbReference>